<feature type="domain" description="C2H2-type" evidence="3">
    <location>
        <begin position="194"/>
        <end position="221"/>
    </location>
</feature>
<protein>
    <recommendedName>
        <fullName evidence="3">C2H2-type domain-containing protein</fullName>
    </recommendedName>
</protein>
<evidence type="ECO:0000259" key="3">
    <source>
        <dbReference type="PROSITE" id="PS50157"/>
    </source>
</evidence>
<feature type="compositionally biased region" description="Polar residues" evidence="2">
    <location>
        <begin position="144"/>
        <end position="157"/>
    </location>
</feature>
<dbReference type="Gene3D" id="3.30.160.60">
    <property type="entry name" value="Classic Zinc Finger"/>
    <property type="match status" value="1"/>
</dbReference>
<dbReference type="GO" id="GO:0008270">
    <property type="term" value="F:zinc ion binding"/>
    <property type="evidence" value="ECO:0007669"/>
    <property type="project" value="UniProtKB-KW"/>
</dbReference>
<organism evidence="4 5">
    <name type="scientific">Gymnopus androsaceus JB14</name>
    <dbReference type="NCBI Taxonomy" id="1447944"/>
    <lineage>
        <taxon>Eukaryota</taxon>
        <taxon>Fungi</taxon>
        <taxon>Dikarya</taxon>
        <taxon>Basidiomycota</taxon>
        <taxon>Agaricomycotina</taxon>
        <taxon>Agaricomycetes</taxon>
        <taxon>Agaricomycetidae</taxon>
        <taxon>Agaricales</taxon>
        <taxon>Marasmiineae</taxon>
        <taxon>Omphalotaceae</taxon>
        <taxon>Gymnopus</taxon>
    </lineage>
</organism>
<keyword evidence="1" id="KW-0862">Zinc</keyword>
<gene>
    <name evidence="4" type="ORF">BT96DRAFT_1024347</name>
</gene>
<dbReference type="InterPro" id="IPR013087">
    <property type="entry name" value="Znf_C2H2_type"/>
</dbReference>
<dbReference type="OrthoDB" id="8117402at2759"/>
<dbReference type="PROSITE" id="PS50157">
    <property type="entry name" value="ZINC_FINGER_C2H2_2"/>
    <property type="match status" value="1"/>
</dbReference>
<sequence>MSSMMSFRARPGATVRVVQTGSAISLHMEDSGISRPSSGTNNDLDIQVELNANGLSLCVVPTPELTPSVTNLPPQESLPPSSTPSVHGWEWPLVAEPNCANTLASKKTDELGIEIPIRDDSDSFSSFAMTEPELQAMFDFSETGNFTDESSVTSSPGPNELPDSAPNGSSSVPELPITSPDLAIVDQAKKKAQHPCRMCHRNFTREYTRNLHERAHAARAEPLRCREPNCNVTFSRSHDRLRHEVRIHDRPSYVCG</sequence>
<feature type="region of interest" description="Disordered" evidence="2">
    <location>
        <begin position="144"/>
        <end position="176"/>
    </location>
</feature>
<evidence type="ECO:0000313" key="5">
    <source>
        <dbReference type="Proteomes" id="UP000799118"/>
    </source>
</evidence>
<evidence type="ECO:0000256" key="2">
    <source>
        <dbReference type="SAM" id="MobiDB-lite"/>
    </source>
</evidence>
<name>A0A6A4GZU5_9AGAR</name>
<proteinExistence type="predicted"/>
<dbReference type="Proteomes" id="UP000799118">
    <property type="component" value="Unassembled WGS sequence"/>
</dbReference>
<keyword evidence="5" id="KW-1185">Reference proteome</keyword>
<feature type="non-terminal residue" evidence="4">
    <location>
        <position position="256"/>
    </location>
</feature>
<evidence type="ECO:0000313" key="4">
    <source>
        <dbReference type="EMBL" id="KAE9390908.1"/>
    </source>
</evidence>
<evidence type="ECO:0000256" key="1">
    <source>
        <dbReference type="PROSITE-ProRule" id="PRU00042"/>
    </source>
</evidence>
<keyword evidence="1" id="KW-0863">Zinc-finger</keyword>
<reference evidence="4" key="1">
    <citation type="journal article" date="2019" name="Environ. Microbiol.">
        <title>Fungal ecological strategies reflected in gene transcription - a case study of two litter decomposers.</title>
        <authorList>
            <person name="Barbi F."/>
            <person name="Kohler A."/>
            <person name="Barry K."/>
            <person name="Baskaran P."/>
            <person name="Daum C."/>
            <person name="Fauchery L."/>
            <person name="Ihrmark K."/>
            <person name="Kuo A."/>
            <person name="LaButti K."/>
            <person name="Lipzen A."/>
            <person name="Morin E."/>
            <person name="Grigoriev I.V."/>
            <person name="Henrissat B."/>
            <person name="Lindahl B."/>
            <person name="Martin F."/>
        </authorList>
    </citation>
    <scope>NUCLEOTIDE SEQUENCE</scope>
    <source>
        <strain evidence="4">JB14</strain>
    </source>
</reference>
<keyword evidence="1" id="KW-0479">Metal-binding</keyword>
<dbReference type="PROSITE" id="PS00028">
    <property type="entry name" value="ZINC_FINGER_C2H2_1"/>
    <property type="match status" value="2"/>
</dbReference>
<accession>A0A6A4GZU5</accession>
<dbReference type="AlphaFoldDB" id="A0A6A4GZU5"/>
<dbReference type="EMBL" id="ML769642">
    <property type="protein sequence ID" value="KAE9390908.1"/>
    <property type="molecule type" value="Genomic_DNA"/>
</dbReference>
<dbReference type="SMART" id="SM00355">
    <property type="entry name" value="ZnF_C2H2"/>
    <property type="match status" value="2"/>
</dbReference>